<dbReference type="Proteomes" id="UP000070444">
    <property type="component" value="Unassembled WGS sequence"/>
</dbReference>
<dbReference type="EMBL" id="KQ964445">
    <property type="protein sequence ID" value="KXN72885.1"/>
    <property type="molecule type" value="Genomic_DNA"/>
</dbReference>
<dbReference type="AlphaFoldDB" id="A0A137PD34"/>
<evidence type="ECO:0000313" key="2">
    <source>
        <dbReference type="Proteomes" id="UP000070444"/>
    </source>
</evidence>
<reference evidence="1 2" key="1">
    <citation type="journal article" date="2015" name="Genome Biol. Evol.">
        <title>Phylogenomic analyses indicate that early fungi evolved digesting cell walls of algal ancestors of land plants.</title>
        <authorList>
            <person name="Chang Y."/>
            <person name="Wang S."/>
            <person name="Sekimoto S."/>
            <person name="Aerts A.L."/>
            <person name="Choi C."/>
            <person name="Clum A."/>
            <person name="LaButti K.M."/>
            <person name="Lindquist E.A."/>
            <person name="Yee Ngan C."/>
            <person name="Ohm R.A."/>
            <person name="Salamov A.A."/>
            <person name="Grigoriev I.V."/>
            <person name="Spatafora J.W."/>
            <person name="Berbee M.L."/>
        </authorList>
    </citation>
    <scope>NUCLEOTIDE SEQUENCE [LARGE SCALE GENOMIC DNA]</scope>
    <source>
        <strain evidence="1 2">NRRL 28638</strain>
    </source>
</reference>
<organism evidence="1 2">
    <name type="scientific">Conidiobolus coronatus (strain ATCC 28846 / CBS 209.66 / NRRL 28638)</name>
    <name type="common">Delacroixia coronata</name>
    <dbReference type="NCBI Taxonomy" id="796925"/>
    <lineage>
        <taxon>Eukaryota</taxon>
        <taxon>Fungi</taxon>
        <taxon>Fungi incertae sedis</taxon>
        <taxon>Zoopagomycota</taxon>
        <taxon>Entomophthoromycotina</taxon>
        <taxon>Entomophthoromycetes</taxon>
        <taxon>Entomophthorales</taxon>
        <taxon>Ancylistaceae</taxon>
        <taxon>Conidiobolus</taxon>
    </lineage>
</organism>
<proteinExistence type="predicted"/>
<gene>
    <name evidence="1" type="ORF">CONCODRAFT_4280</name>
</gene>
<name>A0A137PD34_CONC2</name>
<sequence>DEQVQAIIDSHADLESHLSKNDYLHGDAHDYYDYAYFSRIFWINCISPDITDKLFPSSLPNTRAWIDRMFNTYNGYFK</sequence>
<dbReference type="Gene3D" id="1.20.1050.10">
    <property type="match status" value="1"/>
</dbReference>
<protein>
    <recommendedName>
        <fullName evidence="3">GST C-terminal domain-containing protein</fullName>
    </recommendedName>
</protein>
<accession>A0A137PD34</accession>
<dbReference type="SUPFAM" id="SSF47616">
    <property type="entry name" value="GST C-terminal domain-like"/>
    <property type="match status" value="1"/>
</dbReference>
<evidence type="ECO:0000313" key="1">
    <source>
        <dbReference type="EMBL" id="KXN72885.1"/>
    </source>
</evidence>
<feature type="non-terminal residue" evidence="1">
    <location>
        <position position="1"/>
    </location>
</feature>
<evidence type="ECO:0008006" key="3">
    <source>
        <dbReference type="Google" id="ProtNLM"/>
    </source>
</evidence>
<keyword evidence="2" id="KW-1185">Reference proteome</keyword>
<dbReference type="InterPro" id="IPR036282">
    <property type="entry name" value="Glutathione-S-Trfase_C_sf"/>
</dbReference>